<accession>A0A0N4X712</accession>
<dbReference type="PANTHER" id="PTHR45725">
    <property type="entry name" value="FORMIN HOMOLOGY 2 FAMILY MEMBER"/>
    <property type="match status" value="1"/>
</dbReference>
<dbReference type="Proteomes" id="UP000268014">
    <property type="component" value="Unassembled WGS sequence"/>
</dbReference>
<sequence>MKLNHPPCIICANLHSHVLDSVMDQVIKKPKLVLQIVAVEILSGLCFVPEDGHCKVLKALTQVSSVFGERTRFQTLVSELHRSQSSEKETDRTRIAILGLINALLRTGHAESSLEFRVHLRCEFLMLGMARAATLIRPQASNRLQDHLDLFEMMRKEDEIVLSGGNSEDSGASSPVNFESASDIAEALHSKLRSSPALPHFMSLLQHLFMVTTFSPIKMQNRGIVA</sequence>
<proteinExistence type="predicted"/>
<dbReference type="SUPFAM" id="SSF48371">
    <property type="entry name" value="ARM repeat"/>
    <property type="match status" value="1"/>
</dbReference>
<dbReference type="InterPro" id="IPR016024">
    <property type="entry name" value="ARM-type_fold"/>
</dbReference>
<protein>
    <submittedName>
        <fullName evidence="4">GBD/FH3 domain-containing protein</fullName>
    </submittedName>
</protein>
<dbReference type="GO" id="GO:0003779">
    <property type="term" value="F:actin binding"/>
    <property type="evidence" value="ECO:0007669"/>
    <property type="project" value="InterPro"/>
</dbReference>
<reference evidence="4" key="1">
    <citation type="submission" date="2017-02" db="UniProtKB">
        <authorList>
            <consortium name="WormBaseParasite"/>
        </authorList>
    </citation>
    <scope>IDENTIFICATION</scope>
</reference>
<name>A0A0N4X712_HAEPC</name>
<evidence type="ECO:0000313" key="2">
    <source>
        <dbReference type="EMBL" id="VDO81761.1"/>
    </source>
</evidence>
<reference evidence="2 3" key="2">
    <citation type="submission" date="2018-11" db="EMBL/GenBank/DDBJ databases">
        <authorList>
            <consortium name="Pathogen Informatics"/>
        </authorList>
    </citation>
    <scope>NUCLEOTIDE SEQUENCE [LARGE SCALE GENOMIC DNA]</scope>
    <source>
        <strain evidence="2 3">MHpl1</strain>
    </source>
</reference>
<dbReference type="InterPro" id="IPR051425">
    <property type="entry name" value="Formin_Homology"/>
</dbReference>
<dbReference type="EMBL" id="UZAF01021900">
    <property type="protein sequence ID" value="VDO81761.1"/>
    <property type="molecule type" value="Genomic_DNA"/>
</dbReference>
<dbReference type="Gene3D" id="1.10.238.150">
    <property type="entry name" value="Formin, FH3 diaphanous domain"/>
    <property type="match status" value="1"/>
</dbReference>
<evidence type="ECO:0000313" key="3">
    <source>
        <dbReference type="Proteomes" id="UP000268014"/>
    </source>
</evidence>
<dbReference type="GO" id="GO:0030838">
    <property type="term" value="P:positive regulation of actin filament polymerization"/>
    <property type="evidence" value="ECO:0007669"/>
    <property type="project" value="TreeGrafter"/>
</dbReference>
<organism evidence="4">
    <name type="scientific">Haemonchus placei</name>
    <name type="common">Barber's pole worm</name>
    <dbReference type="NCBI Taxonomy" id="6290"/>
    <lineage>
        <taxon>Eukaryota</taxon>
        <taxon>Metazoa</taxon>
        <taxon>Ecdysozoa</taxon>
        <taxon>Nematoda</taxon>
        <taxon>Chromadorea</taxon>
        <taxon>Rhabditida</taxon>
        <taxon>Rhabditina</taxon>
        <taxon>Rhabditomorpha</taxon>
        <taxon>Strongyloidea</taxon>
        <taxon>Trichostrongylidae</taxon>
        <taxon>Haemonchus</taxon>
    </lineage>
</organism>
<dbReference type="AlphaFoldDB" id="A0A0N4X712"/>
<evidence type="ECO:0000313" key="4">
    <source>
        <dbReference type="WBParaSite" id="HPLM_0002015401-mRNA-1"/>
    </source>
</evidence>
<dbReference type="Gene3D" id="1.25.10.10">
    <property type="entry name" value="Leucine-rich Repeat Variant"/>
    <property type="match status" value="1"/>
</dbReference>
<evidence type="ECO:0000259" key="1">
    <source>
        <dbReference type="PROSITE" id="PS51232"/>
    </source>
</evidence>
<dbReference type="WBParaSite" id="HPLM_0002015401-mRNA-1">
    <property type="protein sequence ID" value="HPLM_0002015401-mRNA-1"/>
    <property type="gene ID" value="HPLM_0002015401"/>
</dbReference>
<dbReference type="OrthoDB" id="1104827at2759"/>
<dbReference type="PROSITE" id="PS51232">
    <property type="entry name" value="GBD_FH3"/>
    <property type="match status" value="1"/>
</dbReference>
<dbReference type="STRING" id="6290.A0A0N4X712"/>
<dbReference type="InterPro" id="IPR010472">
    <property type="entry name" value="FH3_dom"/>
</dbReference>
<dbReference type="InterPro" id="IPR014768">
    <property type="entry name" value="GBD/FH3_dom"/>
</dbReference>
<dbReference type="Pfam" id="PF06367">
    <property type="entry name" value="Drf_FH3"/>
    <property type="match status" value="1"/>
</dbReference>
<dbReference type="InterPro" id="IPR011989">
    <property type="entry name" value="ARM-like"/>
</dbReference>
<feature type="domain" description="GBD/FH3" evidence="1">
    <location>
        <begin position="1"/>
        <end position="226"/>
    </location>
</feature>
<keyword evidence="3" id="KW-1185">Reference proteome</keyword>
<gene>
    <name evidence="2" type="ORF">HPLM_LOCUS20146</name>
</gene>
<dbReference type="PANTHER" id="PTHR45725:SF1">
    <property type="entry name" value="DISHEVELLED ASSOCIATED ACTIVATOR OF MORPHOGENESIS, ISOFORM D"/>
    <property type="match status" value="1"/>
</dbReference>
<dbReference type="SMART" id="SM01139">
    <property type="entry name" value="Drf_FH3"/>
    <property type="match status" value="1"/>
</dbReference>